<sequence length="171" mass="18159">MDAQNAIFELAEHVAADVPVIFRDGNGKRPGRPYITLKVTPAARLPVHLGAVDDSGGQQVSAHREAGVELQYFGDDAFQALDEISLRLGFPSIVDFANGLDLAVFDVGDVQDIPVPRDKARFEPRAVLDLRVRYTGTQIDTVGTLEGVEIGGSLSGGITEVPAIEIPAAAP</sequence>
<dbReference type="Pfam" id="PF23961">
    <property type="entry name" value="Phage_tail_terminator_9"/>
    <property type="match status" value="1"/>
</dbReference>
<reference evidence="2 3" key="1">
    <citation type="journal article" date="2008" name="BMC Genomics">
        <title>The missing link: Bordetella petrii is endowed with both the metabolic versatility of environmental bacteria and virulence traits of pathogenic Bordetellae.</title>
        <authorList>
            <person name="Gross R."/>
            <person name="Guzman C.A."/>
            <person name="Sebaihia M."/>
            <person name="Martins Dos Santos V.A."/>
            <person name="Pieper D.H."/>
            <person name="Koebnik R."/>
            <person name="Lechner M."/>
            <person name="Bartels D."/>
            <person name="Buhrmester J."/>
            <person name="Choudhuri J.V."/>
            <person name="Ebensen T."/>
            <person name="Gaigalat L."/>
            <person name="Herrmann S."/>
            <person name="Khachane A.N."/>
            <person name="Larisch C."/>
            <person name="Link S."/>
            <person name="Linke B."/>
            <person name="Meyer F."/>
            <person name="Mormann S."/>
            <person name="Nakunst D."/>
            <person name="Rueckert C."/>
            <person name="Schneiker-Bekel S."/>
            <person name="Schulze K."/>
            <person name="Vorhoelter F.J."/>
            <person name="Yevsa T."/>
            <person name="Engle J.T."/>
            <person name="Goldman W.E."/>
            <person name="Puehler A."/>
            <person name="Goebel U.B."/>
            <person name="Goesmann A."/>
            <person name="Bloecker H."/>
            <person name="Kaiser O."/>
            <person name="Martinez-Arias R."/>
        </authorList>
    </citation>
    <scope>NUCLEOTIDE SEQUENCE [LARGE SCALE GENOMIC DNA]</scope>
    <source>
        <strain evidence="3">ATCC BAA-461 / DSM 12804 / CCUG 43448 / CIP 107267 / Se-1111R</strain>
    </source>
</reference>
<dbReference type="NCBIfam" id="NF047498">
    <property type="entry name" value="LIC_12616_fam"/>
    <property type="match status" value="1"/>
</dbReference>
<proteinExistence type="predicted"/>
<evidence type="ECO:0000259" key="1">
    <source>
        <dbReference type="Pfam" id="PF23961"/>
    </source>
</evidence>
<dbReference type="Proteomes" id="UP000001225">
    <property type="component" value="Chromosome"/>
</dbReference>
<dbReference type="STRING" id="94624.Bpet0986"/>
<evidence type="ECO:0000313" key="2">
    <source>
        <dbReference type="EMBL" id="CAP41318.1"/>
    </source>
</evidence>
<protein>
    <submittedName>
        <fullName evidence="2">Secreted protein</fullName>
    </submittedName>
</protein>
<dbReference type="KEGG" id="bpt:Bpet0986"/>
<evidence type="ECO:0000313" key="3">
    <source>
        <dbReference type="Proteomes" id="UP000001225"/>
    </source>
</evidence>
<dbReference type="EMBL" id="AM902716">
    <property type="protein sequence ID" value="CAP41318.1"/>
    <property type="molecule type" value="Genomic_DNA"/>
</dbReference>
<feature type="domain" description="Phage neck terminator protein gp12-like" evidence="1">
    <location>
        <begin position="10"/>
        <end position="151"/>
    </location>
</feature>
<organism evidence="2 3">
    <name type="scientific">Bordetella petrii (strain ATCC BAA-461 / DSM 12804 / CCUG 43448 / CIP 107267 / Se-1111R)</name>
    <dbReference type="NCBI Taxonomy" id="340100"/>
    <lineage>
        <taxon>Bacteria</taxon>
        <taxon>Pseudomonadati</taxon>
        <taxon>Pseudomonadota</taxon>
        <taxon>Betaproteobacteria</taxon>
        <taxon>Burkholderiales</taxon>
        <taxon>Alcaligenaceae</taxon>
        <taxon>Bordetella</taxon>
    </lineage>
</organism>
<dbReference type="eggNOG" id="ENOG5033E4N">
    <property type="taxonomic scope" value="Bacteria"/>
</dbReference>
<dbReference type="InterPro" id="IPR057087">
    <property type="entry name" value="Gp12-like"/>
</dbReference>
<gene>
    <name evidence="2" type="ordered locus">Bpet0986</name>
</gene>
<keyword evidence="3" id="KW-1185">Reference proteome</keyword>
<name>A9I920_BORPD</name>
<dbReference type="AlphaFoldDB" id="A9I920"/>
<accession>A9I920</accession>